<name>A0A101LV96_PICGL</name>
<reference evidence="1" key="1">
    <citation type="journal article" date="2015" name="Genome Biol. Evol.">
        <title>Organellar Genomes of White Spruce (Picea glauca): Assembly and Annotation.</title>
        <authorList>
            <person name="Jackman S.D."/>
            <person name="Warren R.L."/>
            <person name="Gibb E.A."/>
            <person name="Vandervalk B.P."/>
            <person name="Mohamadi H."/>
            <person name="Chu J."/>
            <person name="Raymond A."/>
            <person name="Pleasance S."/>
            <person name="Coope R."/>
            <person name="Wildung M.R."/>
            <person name="Ritland C.E."/>
            <person name="Bousquet J."/>
            <person name="Jones S.J."/>
            <person name="Bohlmann J."/>
            <person name="Birol I."/>
        </authorList>
    </citation>
    <scope>NUCLEOTIDE SEQUENCE [LARGE SCALE GENOMIC DNA]</scope>
    <source>
        <tissue evidence="1">Flushing bud</tissue>
    </source>
</reference>
<geneLocation type="mitochondrion" evidence="1"/>
<keyword evidence="1" id="KW-0496">Mitochondrion</keyword>
<gene>
    <name evidence="1" type="ORF">ABT39_MTgene2088</name>
</gene>
<dbReference type="AlphaFoldDB" id="A0A101LV96"/>
<dbReference type="EMBL" id="LKAM01000014">
    <property type="protein sequence ID" value="KUM45985.1"/>
    <property type="molecule type" value="Genomic_DNA"/>
</dbReference>
<sequence>MVKLYLLLMMLTLLLLDLPMPSLVLIQLKLEPLLSKSLSTLLLRLGQLLALMLSKKGILPLAFAADAAEPTGETVGSASG</sequence>
<protein>
    <submittedName>
        <fullName evidence="1">Uncharacterized protein</fullName>
    </submittedName>
</protein>
<accession>A0A101LV96</accession>
<comment type="caution">
    <text evidence="1">The sequence shown here is derived from an EMBL/GenBank/DDBJ whole genome shotgun (WGS) entry which is preliminary data.</text>
</comment>
<organism evidence="1">
    <name type="scientific">Picea glauca</name>
    <name type="common">White spruce</name>
    <name type="synonym">Pinus glauca</name>
    <dbReference type="NCBI Taxonomy" id="3330"/>
    <lineage>
        <taxon>Eukaryota</taxon>
        <taxon>Viridiplantae</taxon>
        <taxon>Streptophyta</taxon>
        <taxon>Embryophyta</taxon>
        <taxon>Tracheophyta</taxon>
        <taxon>Spermatophyta</taxon>
        <taxon>Pinopsida</taxon>
        <taxon>Pinidae</taxon>
        <taxon>Conifers I</taxon>
        <taxon>Pinales</taxon>
        <taxon>Pinaceae</taxon>
        <taxon>Picea</taxon>
    </lineage>
</organism>
<proteinExistence type="predicted"/>
<evidence type="ECO:0000313" key="1">
    <source>
        <dbReference type="EMBL" id="KUM45985.1"/>
    </source>
</evidence>